<sequence length="383" mass="41261">MATVGSLLRQLGFAVVDTRAGQDDGERGAALEYSAFEAAIADLRMRSTRQGPALYQPILLLWAVGRARRGDSRLDTWSTTEREVGRLLSQHGARGERPRPDYPAAALHRAGLWDMHDHRGPVPSAHGDNNIARWFATHQPRTGLPLPVYERMRDSASDRARAVGTLLTYFDGVDPRAVRALLVDVGLDEEATHASAGANGEVPHAVRVAAQYDRLCRSVERDEAARRGRRVPRQSQRPLRSAPAREAVLLRCGGRCENPRCPGQPDDRTDAGQPILEVDHVVEITADGRDHPSQMVALCPNCHAVKTRGSTREAFRVELLKVAARLHQAIRPESGSGARAETVPTPAPTSASASTPASTPRSASTPAFPSASAPERGGTAPGA</sequence>
<evidence type="ECO:0000313" key="3">
    <source>
        <dbReference type="EMBL" id="QKW51753.1"/>
    </source>
</evidence>
<keyword evidence="4" id="KW-1185">Reference proteome</keyword>
<dbReference type="Gene3D" id="1.10.30.50">
    <property type="match status" value="1"/>
</dbReference>
<dbReference type="InterPro" id="IPR058813">
    <property type="entry name" value="DNA-SBD_ScoMcrA"/>
</dbReference>
<evidence type="ECO:0000256" key="1">
    <source>
        <dbReference type="SAM" id="MobiDB-lite"/>
    </source>
</evidence>
<dbReference type="InterPro" id="IPR002711">
    <property type="entry name" value="HNH"/>
</dbReference>
<keyword evidence="3" id="KW-0378">Hydrolase</keyword>
<evidence type="ECO:0000259" key="2">
    <source>
        <dbReference type="SMART" id="SM00507"/>
    </source>
</evidence>
<organism evidence="3 4">
    <name type="scientific">Streptomyces buecherae</name>
    <dbReference type="NCBI Taxonomy" id="2763006"/>
    <lineage>
        <taxon>Bacteria</taxon>
        <taxon>Bacillati</taxon>
        <taxon>Actinomycetota</taxon>
        <taxon>Actinomycetes</taxon>
        <taxon>Kitasatosporales</taxon>
        <taxon>Streptomycetaceae</taxon>
        <taxon>Streptomyces</taxon>
    </lineage>
</organism>
<protein>
    <submittedName>
        <fullName evidence="3">HNH endonuclease</fullName>
    </submittedName>
</protein>
<dbReference type="EMBL" id="CP054929">
    <property type="protein sequence ID" value="QKW51753.1"/>
    <property type="molecule type" value="Genomic_DNA"/>
</dbReference>
<dbReference type="AlphaFoldDB" id="A0A7H8NBD0"/>
<proteinExistence type="predicted"/>
<dbReference type="Proteomes" id="UP000509303">
    <property type="component" value="Chromosome"/>
</dbReference>
<keyword evidence="3" id="KW-0540">Nuclease</keyword>
<feature type="region of interest" description="Disordered" evidence="1">
    <location>
        <begin position="330"/>
        <end position="383"/>
    </location>
</feature>
<gene>
    <name evidence="3" type="ORF">HUT08_21995</name>
</gene>
<dbReference type="REBASE" id="403233">
    <property type="entry name" value="Ssp687ORF21995P"/>
</dbReference>
<dbReference type="GO" id="GO:0004519">
    <property type="term" value="F:endonuclease activity"/>
    <property type="evidence" value="ECO:0007669"/>
    <property type="project" value="UniProtKB-KW"/>
</dbReference>
<dbReference type="InterPro" id="IPR003615">
    <property type="entry name" value="HNH_nuc"/>
</dbReference>
<reference evidence="3 4" key="1">
    <citation type="submission" date="2020-06" db="EMBL/GenBank/DDBJ databases">
        <title>Genome mining for natural products.</title>
        <authorList>
            <person name="Zhang B."/>
            <person name="Shi J."/>
            <person name="Ge H."/>
        </authorList>
    </citation>
    <scope>NUCLEOTIDE SEQUENCE [LARGE SCALE GENOMIC DNA]</scope>
    <source>
        <strain evidence="3 4">NA00687</strain>
    </source>
</reference>
<dbReference type="Pfam" id="PF01844">
    <property type="entry name" value="HNH"/>
    <property type="match status" value="1"/>
</dbReference>
<dbReference type="GO" id="GO:0003676">
    <property type="term" value="F:nucleic acid binding"/>
    <property type="evidence" value="ECO:0007669"/>
    <property type="project" value="InterPro"/>
</dbReference>
<feature type="region of interest" description="Disordered" evidence="1">
    <location>
        <begin position="223"/>
        <end position="243"/>
    </location>
</feature>
<accession>A0A7H8NBD0</accession>
<evidence type="ECO:0000313" key="4">
    <source>
        <dbReference type="Proteomes" id="UP000509303"/>
    </source>
</evidence>
<dbReference type="CDD" id="cd00085">
    <property type="entry name" value="HNHc"/>
    <property type="match status" value="1"/>
</dbReference>
<keyword evidence="3" id="KW-0255">Endonuclease</keyword>
<dbReference type="SMART" id="SM00507">
    <property type="entry name" value="HNHc"/>
    <property type="match status" value="1"/>
</dbReference>
<feature type="domain" description="HNH nuclease" evidence="2">
    <location>
        <begin position="243"/>
        <end position="304"/>
    </location>
</feature>
<dbReference type="RefSeq" id="WP_176163471.1">
    <property type="nucleotide sequence ID" value="NZ_CP054929.1"/>
</dbReference>
<dbReference type="Pfam" id="PF26340">
    <property type="entry name" value="DNA-SBD_ScoMcrA"/>
    <property type="match status" value="1"/>
</dbReference>
<name>A0A7H8NBD0_9ACTN</name>
<dbReference type="GO" id="GO:0008270">
    <property type="term" value="F:zinc ion binding"/>
    <property type="evidence" value="ECO:0007669"/>
    <property type="project" value="InterPro"/>
</dbReference>
<feature type="compositionally biased region" description="Low complexity" evidence="1">
    <location>
        <begin position="348"/>
        <end position="374"/>
    </location>
</feature>